<organism evidence="3 4">
    <name type="scientific">Hymenobacter lutimineralis</name>
    <dbReference type="NCBI Taxonomy" id="2606448"/>
    <lineage>
        <taxon>Bacteria</taxon>
        <taxon>Pseudomonadati</taxon>
        <taxon>Bacteroidota</taxon>
        <taxon>Cytophagia</taxon>
        <taxon>Cytophagales</taxon>
        <taxon>Hymenobacteraceae</taxon>
        <taxon>Hymenobacter</taxon>
    </lineage>
</organism>
<sequence>MAVLHLKAKPGARRTELLVAADGTVTVRLQAPAQDGKANDCLLAFLAKLFAVPKSSVVLMAGHTAPYKKVQVTALTDEALRTTLAKHQV</sequence>
<comment type="caution">
    <text evidence="3">The sequence shown here is derived from an EMBL/GenBank/DDBJ whole genome shotgun (WGS) entry which is preliminary data.</text>
</comment>
<evidence type="ECO:0000313" key="4">
    <source>
        <dbReference type="Proteomes" id="UP000322791"/>
    </source>
</evidence>
<evidence type="ECO:0000256" key="1">
    <source>
        <dbReference type="ARBA" id="ARBA00010364"/>
    </source>
</evidence>
<accession>A0A5D6UT81</accession>
<evidence type="ECO:0000256" key="2">
    <source>
        <dbReference type="HAMAP-Rule" id="MF_00634"/>
    </source>
</evidence>
<dbReference type="HAMAP" id="MF_00634">
    <property type="entry name" value="UPF0235"/>
    <property type="match status" value="1"/>
</dbReference>
<dbReference type="GO" id="GO:0005737">
    <property type="term" value="C:cytoplasm"/>
    <property type="evidence" value="ECO:0007669"/>
    <property type="project" value="TreeGrafter"/>
</dbReference>
<reference evidence="3 4" key="1">
    <citation type="submission" date="2019-08" db="EMBL/GenBank/DDBJ databases">
        <authorList>
            <person name="Seo M.-J."/>
        </authorList>
    </citation>
    <scope>NUCLEOTIDE SEQUENCE [LARGE SCALE GENOMIC DNA]</scope>
    <source>
        <strain evidence="3 4">KIGAM108</strain>
    </source>
</reference>
<dbReference type="InterPro" id="IPR036591">
    <property type="entry name" value="YggU-like_sf"/>
</dbReference>
<dbReference type="Proteomes" id="UP000322791">
    <property type="component" value="Unassembled WGS sequence"/>
</dbReference>
<dbReference type="AlphaFoldDB" id="A0A5D6UT81"/>
<dbReference type="EMBL" id="VTHL01000026">
    <property type="protein sequence ID" value="TYZ06290.1"/>
    <property type="molecule type" value="Genomic_DNA"/>
</dbReference>
<dbReference type="PANTHER" id="PTHR13420:SF7">
    <property type="entry name" value="UPF0235 PROTEIN C15ORF40"/>
    <property type="match status" value="1"/>
</dbReference>
<dbReference type="SUPFAM" id="SSF69786">
    <property type="entry name" value="YggU-like"/>
    <property type="match status" value="1"/>
</dbReference>
<dbReference type="SMART" id="SM01152">
    <property type="entry name" value="DUF167"/>
    <property type="match status" value="1"/>
</dbReference>
<evidence type="ECO:0000313" key="3">
    <source>
        <dbReference type="EMBL" id="TYZ06290.1"/>
    </source>
</evidence>
<proteinExistence type="inferred from homology"/>
<keyword evidence="4" id="KW-1185">Reference proteome</keyword>
<dbReference type="Gene3D" id="3.30.1200.10">
    <property type="entry name" value="YggU-like"/>
    <property type="match status" value="1"/>
</dbReference>
<name>A0A5D6UT81_9BACT</name>
<dbReference type="Pfam" id="PF02594">
    <property type="entry name" value="DUF167"/>
    <property type="match status" value="1"/>
</dbReference>
<gene>
    <name evidence="3" type="ORF">FY528_18815</name>
</gene>
<comment type="similarity">
    <text evidence="1 2">Belongs to the UPF0235 family.</text>
</comment>
<dbReference type="InterPro" id="IPR003746">
    <property type="entry name" value="DUF167"/>
</dbReference>
<protein>
    <recommendedName>
        <fullName evidence="2">UPF0235 protein FY528_18815</fullName>
    </recommendedName>
</protein>
<dbReference type="NCBIfam" id="TIGR00251">
    <property type="entry name" value="DUF167 family protein"/>
    <property type="match status" value="1"/>
</dbReference>
<dbReference type="PANTHER" id="PTHR13420">
    <property type="entry name" value="UPF0235 PROTEIN C15ORF40"/>
    <property type="match status" value="1"/>
</dbReference>